<dbReference type="PANTHER" id="PTHR42979:SF1">
    <property type="entry name" value="3-ISOPROPYLMALATE DEHYDROGENASE"/>
    <property type="match status" value="1"/>
</dbReference>
<feature type="domain" description="Isopropylmalate dehydrogenase-like" evidence="8">
    <location>
        <begin position="2"/>
        <end position="79"/>
    </location>
</feature>
<keyword evidence="3" id="KW-0479">Metal-binding</keyword>
<dbReference type="GO" id="GO:0003862">
    <property type="term" value="F:3-isopropylmalate dehydrogenase activity"/>
    <property type="evidence" value="ECO:0007669"/>
    <property type="project" value="UniProtKB-EC"/>
</dbReference>
<keyword evidence="2" id="KW-0028">Amino-acid biosynthesis</keyword>
<protein>
    <submittedName>
        <fullName evidence="9">3-isopropylmalate dehydrogenase</fullName>
        <ecNumber evidence="9">1.1.1.85</ecNumber>
    </submittedName>
</protein>
<evidence type="ECO:0000256" key="1">
    <source>
        <dbReference type="ARBA" id="ARBA00022430"/>
    </source>
</evidence>
<dbReference type="EC" id="1.1.1.85" evidence="9"/>
<dbReference type="Pfam" id="PF00180">
    <property type="entry name" value="Iso_dh"/>
    <property type="match status" value="1"/>
</dbReference>
<dbReference type="EMBL" id="UOFB01000224">
    <property type="protein sequence ID" value="VAW47911.1"/>
    <property type="molecule type" value="Genomic_DNA"/>
</dbReference>
<evidence type="ECO:0000256" key="4">
    <source>
        <dbReference type="ARBA" id="ARBA00022842"/>
    </source>
</evidence>
<keyword evidence="6" id="KW-0520">NAD</keyword>
<dbReference type="GO" id="GO:0046872">
    <property type="term" value="F:metal ion binding"/>
    <property type="evidence" value="ECO:0007669"/>
    <property type="project" value="UniProtKB-KW"/>
</dbReference>
<evidence type="ECO:0000256" key="6">
    <source>
        <dbReference type="ARBA" id="ARBA00023027"/>
    </source>
</evidence>
<keyword evidence="5 9" id="KW-0560">Oxidoreductase</keyword>
<dbReference type="GO" id="GO:0009098">
    <property type="term" value="P:L-leucine biosynthetic process"/>
    <property type="evidence" value="ECO:0007669"/>
    <property type="project" value="UniProtKB-KW"/>
</dbReference>
<dbReference type="Gene3D" id="3.40.718.10">
    <property type="entry name" value="Isopropylmalate Dehydrogenase"/>
    <property type="match status" value="1"/>
</dbReference>
<evidence type="ECO:0000256" key="7">
    <source>
        <dbReference type="ARBA" id="ARBA00023304"/>
    </source>
</evidence>
<keyword evidence="7" id="KW-0100">Branched-chain amino acid biosynthesis</keyword>
<gene>
    <name evidence="9" type="ORF">MNBD_GAMMA04-636</name>
</gene>
<evidence type="ECO:0000256" key="3">
    <source>
        <dbReference type="ARBA" id="ARBA00022723"/>
    </source>
</evidence>
<dbReference type="InterPro" id="IPR024084">
    <property type="entry name" value="IsoPropMal-DH-like_dom"/>
</dbReference>
<dbReference type="PANTHER" id="PTHR42979">
    <property type="entry name" value="3-ISOPROPYLMALATE DEHYDROGENASE"/>
    <property type="match status" value="1"/>
</dbReference>
<accession>A0A3B0VXZ6</accession>
<dbReference type="InterPro" id="IPR004429">
    <property type="entry name" value="Isopropylmalate_DH"/>
</dbReference>
<evidence type="ECO:0000256" key="2">
    <source>
        <dbReference type="ARBA" id="ARBA00022605"/>
    </source>
</evidence>
<feature type="non-terminal residue" evidence="9">
    <location>
        <position position="1"/>
    </location>
</feature>
<proteinExistence type="predicted"/>
<dbReference type="SUPFAM" id="SSF53659">
    <property type="entry name" value="Isocitrate/Isopropylmalate dehydrogenase-like"/>
    <property type="match status" value="1"/>
</dbReference>
<evidence type="ECO:0000256" key="5">
    <source>
        <dbReference type="ARBA" id="ARBA00023002"/>
    </source>
</evidence>
<evidence type="ECO:0000259" key="8">
    <source>
        <dbReference type="Pfam" id="PF00180"/>
    </source>
</evidence>
<organism evidence="9">
    <name type="scientific">hydrothermal vent metagenome</name>
    <dbReference type="NCBI Taxonomy" id="652676"/>
    <lineage>
        <taxon>unclassified sequences</taxon>
        <taxon>metagenomes</taxon>
        <taxon>ecological metagenomes</taxon>
    </lineage>
</organism>
<reference evidence="9" key="1">
    <citation type="submission" date="2018-06" db="EMBL/GenBank/DDBJ databases">
        <authorList>
            <person name="Zhirakovskaya E."/>
        </authorList>
    </citation>
    <scope>NUCLEOTIDE SEQUENCE</scope>
</reference>
<sequence>GMYEPSHGSAPDIAGQDLANPLATILSAAMMLRYTLGREDLAVKIEKAVSKVLDQGLRTGDIYSEGMTKVGCREMGNAVVAAL</sequence>
<dbReference type="GO" id="GO:0005829">
    <property type="term" value="C:cytosol"/>
    <property type="evidence" value="ECO:0007669"/>
    <property type="project" value="TreeGrafter"/>
</dbReference>
<dbReference type="AlphaFoldDB" id="A0A3B0VXZ6"/>
<keyword evidence="1" id="KW-0432">Leucine biosynthesis</keyword>
<name>A0A3B0VXZ6_9ZZZZ</name>
<evidence type="ECO:0000313" key="9">
    <source>
        <dbReference type="EMBL" id="VAW47911.1"/>
    </source>
</evidence>
<keyword evidence="4" id="KW-0460">Magnesium</keyword>